<comment type="caution">
    <text evidence="2">The sequence shown here is derived from an EMBL/GenBank/DDBJ whole genome shotgun (WGS) entry which is preliminary data.</text>
</comment>
<gene>
    <name evidence="2" type="ORF">SEMRO_868_G213370.1</name>
</gene>
<protein>
    <submittedName>
        <fullName evidence="2">Uncharacterized protein</fullName>
    </submittedName>
</protein>
<keyword evidence="1" id="KW-0472">Membrane</keyword>
<reference evidence="2" key="1">
    <citation type="submission" date="2020-06" db="EMBL/GenBank/DDBJ databases">
        <authorList>
            <consortium name="Plant Systems Biology data submission"/>
        </authorList>
    </citation>
    <scope>NUCLEOTIDE SEQUENCE</scope>
    <source>
        <strain evidence="2">D6</strain>
    </source>
</reference>
<proteinExistence type="predicted"/>
<feature type="transmembrane region" description="Helical" evidence="1">
    <location>
        <begin position="178"/>
        <end position="198"/>
    </location>
</feature>
<sequence>MSVSPRLVGNCLHTLNLLNIFLYGSVIYAFGTNPQSTVFDKSWLQEGFCMPHPDVDYQTTHDLSGHVMVVISLLGLALQRCLSHRQASKSTTATESTLSKADTLTFWALIGALGHAWGHYFLAFSHREQFFPPSEESFMDDLLRSSLPEAIGKACPGLPFFWMPLVQTYMINTAKGRVAIVAFFCWFFSLLMQVRFGFSYAQSVLFAGMSVDQLLLPDSEKGFEYALWPLITTVPSGIFAWLESTSCSSNSMMQQHGHLIYDVYMASSYILFYLICWTRANYSVVKTKTV</sequence>
<feature type="transmembrane region" description="Helical" evidence="1">
    <location>
        <begin position="63"/>
        <end position="83"/>
    </location>
</feature>
<evidence type="ECO:0000256" key="1">
    <source>
        <dbReference type="SAM" id="Phobius"/>
    </source>
</evidence>
<dbReference type="EMBL" id="CAICTM010000867">
    <property type="protein sequence ID" value="CAB9517614.1"/>
    <property type="molecule type" value="Genomic_DNA"/>
</dbReference>
<feature type="transmembrane region" description="Helical" evidence="1">
    <location>
        <begin position="12"/>
        <end position="31"/>
    </location>
</feature>
<keyword evidence="1" id="KW-0812">Transmembrane</keyword>
<organism evidence="2 3">
    <name type="scientific">Seminavis robusta</name>
    <dbReference type="NCBI Taxonomy" id="568900"/>
    <lineage>
        <taxon>Eukaryota</taxon>
        <taxon>Sar</taxon>
        <taxon>Stramenopiles</taxon>
        <taxon>Ochrophyta</taxon>
        <taxon>Bacillariophyta</taxon>
        <taxon>Bacillariophyceae</taxon>
        <taxon>Bacillariophycidae</taxon>
        <taxon>Naviculales</taxon>
        <taxon>Naviculaceae</taxon>
        <taxon>Seminavis</taxon>
    </lineage>
</organism>
<evidence type="ECO:0000313" key="2">
    <source>
        <dbReference type="EMBL" id="CAB9517614.1"/>
    </source>
</evidence>
<evidence type="ECO:0000313" key="3">
    <source>
        <dbReference type="Proteomes" id="UP001153069"/>
    </source>
</evidence>
<accession>A0A9N8EC76</accession>
<keyword evidence="1" id="KW-1133">Transmembrane helix</keyword>
<dbReference type="AlphaFoldDB" id="A0A9N8EC76"/>
<feature type="transmembrane region" description="Helical" evidence="1">
    <location>
        <begin position="263"/>
        <end position="280"/>
    </location>
</feature>
<dbReference type="OrthoDB" id="194627at2759"/>
<keyword evidence="3" id="KW-1185">Reference proteome</keyword>
<name>A0A9N8EC76_9STRA</name>
<dbReference type="Proteomes" id="UP001153069">
    <property type="component" value="Unassembled WGS sequence"/>
</dbReference>